<dbReference type="InterPro" id="IPR011466">
    <property type="entry name" value="DUF1572"/>
</dbReference>
<dbReference type="Proteomes" id="UP000319004">
    <property type="component" value="Chromosome"/>
</dbReference>
<dbReference type="KEGG" id="snep:Enr13x_43220"/>
<keyword evidence="2" id="KW-1185">Reference proteome</keyword>
<organism evidence="1 2">
    <name type="scientific">Stieleria neptunia</name>
    <dbReference type="NCBI Taxonomy" id="2527979"/>
    <lineage>
        <taxon>Bacteria</taxon>
        <taxon>Pseudomonadati</taxon>
        <taxon>Planctomycetota</taxon>
        <taxon>Planctomycetia</taxon>
        <taxon>Pirellulales</taxon>
        <taxon>Pirellulaceae</taxon>
        <taxon>Stieleria</taxon>
    </lineage>
</organism>
<gene>
    <name evidence="1" type="ORF">Enr13x_43220</name>
</gene>
<proteinExistence type="predicted"/>
<dbReference type="RefSeq" id="WP_145388794.1">
    <property type="nucleotide sequence ID" value="NZ_CP037423.1"/>
</dbReference>
<evidence type="ECO:0000313" key="1">
    <source>
        <dbReference type="EMBL" id="QDV44456.1"/>
    </source>
</evidence>
<dbReference type="OrthoDB" id="68731at2"/>
<accession>A0A518HUF2</accession>
<sequence length="191" mass="21560">MENFGSTTWLDAMRETVASYRRMIDATIAQLTDAELHSRPAMDANSVAILLRHLGGNLHSRWTDFLTTDGEKPDRDRDAEFLDWDGDRQSLLEYFDRGWSALVNAVDSIDAENVGQTIHIRGEPHTVAQALTRSVTHLTYHVGQIVMVARMVHDGQWRWLTIAPGLSADHNDRTWGTKASRSVFADEKDAK</sequence>
<protein>
    <submittedName>
        <fullName evidence="1">DinB superfamily protein</fullName>
    </submittedName>
</protein>
<dbReference type="SUPFAM" id="SSF109854">
    <property type="entry name" value="DinB/YfiT-like putative metalloenzymes"/>
    <property type="match status" value="1"/>
</dbReference>
<dbReference type="InterPro" id="IPR034660">
    <property type="entry name" value="DinB/YfiT-like"/>
</dbReference>
<name>A0A518HUF2_9BACT</name>
<dbReference type="Pfam" id="PF07609">
    <property type="entry name" value="DUF1572"/>
    <property type="match status" value="1"/>
</dbReference>
<dbReference type="EMBL" id="CP037423">
    <property type="protein sequence ID" value="QDV44456.1"/>
    <property type="molecule type" value="Genomic_DNA"/>
</dbReference>
<reference evidence="1 2" key="1">
    <citation type="submission" date="2019-03" db="EMBL/GenBank/DDBJ databases">
        <title>Deep-cultivation of Planctomycetes and their phenomic and genomic characterization uncovers novel biology.</title>
        <authorList>
            <person name="Wiegand S."/>
            <person name="Jogler M."/>
            <person name="Boedeker C."/>
            <person name="Pinto D."/>
            <person name="Vollmers J."/>
            <person name="Rivas-Marin E."/>
            <person name="Kohn T."/>
            <person name="Peeters S.H."/>
            <person name="Heuer A."/>
            <person name="Rast P."/>
            <person name="Oberbeckmann S."/>
            <person name="Bunk B."/>
            <person name="Jeske O."/>
            <person name="Meyerdierks A."/>
            <person name="Storesund J.E."/>
            <person name="Kallscheuer N."/>
            <person name="Luecker S."/>
            <person name="Lage O.M."/>
            <person name="Pohl T."/>
            <person name="Merkel B.J."/>
            <person name="Hornburger P."/>
            <person name="Mueller R.-W."/>
            <person name="Bruemmer F."/>
            <person name="Labrenz M."/>
            <person name="Spormann A.M."/>
            <person name="Op den Camp H."/>
            <person name="Overmann J."/>
            <person name="Amann R."/>
            <person name="Jetten M.S.M."/>
            <person name="Mascher T."/>
            <person name="Medema M.H."/>
            <person name="Devos D.P."/>
            <person name="Kaster A.-K."/>
            <person name="Ovreas L."/>
            <person name="Rohde M."/>
            <person name="Galperin M.Y."/>
            <person name="Jogler C."/>
        </authorList>
    </citation>
    <scope>NUCLEOTIDE SEQUENCE [LARGE SCALE GENOMIC DNA]</scope>
    <source>
        <strain evidence="1 2">Enr13</strain>
    </source>
</reference>
<dbReference type="AlphaFoldDB" id="A0A518HUF2"/>
<evidence type="ECO:0000313" key="2">
    <source>
        <dbReference type="Proteomes" id="UP000319004"/>
    </source>
</evidence>
<dbReference type="Gene3D" id="1.20.120.450">
    <property type="entry name" value="dinb family like domain"/>
    <property type="match status" value="1"/>
</dbReference>